<dbReference type="PRINTS" id="PR00038">
    <property type="entry name" value="HTHLUXR"/>
</dbReference>
<dbReference type="Gene3D" id="1.10.10.10">
    <property type="entry name" value="Winged helix-like DNA-binding domain superfamily/Winged helix DNA-binding domain"/>
    <property type="match status" value="1"/>
</dbReference>
<dbReference type="SUPFAM" id="SSF48452">
    <property type="entry name" value="TPR-like"/>
    <property type="match status" value="1"/>
</dbReference>
<dbReference type="EMBL" id="QDGZ01000002">
    <property type="protein sequence ID" value="PVG83599.1"/>
    <property type="molecule type" value="Genomic_DNA"/>
</dbReference>
<feature type="domain" description="HTH luxR-type" evidence="2">
    <location>
        <begin position="705"/>
        <end position="770"/>
    </location>
</feature>
<keyword evidence="4" id="KW-1185">Reference proteome</keyword>
<dbReference type="CDD" id="cd06170">
    <property type="entry name" value="LuxR_C_like"/>
    <property type="match status" value="1"/>
</dbReference>
<evidence type="ECO:0000256" key="1">
    <source>
        <dbReference type="SAM" id="MobiDB-lite"/>
    </source>
</evidence>
<feature type="compositionally biased region" description="Polar residues" evidence="1">
    <location>
        <begin position="698"/>
        <end position="712"/>
    </location>
</feature>
<dbReference type="OrthoDB" id="3755432at2"/>
<dbReference type="PRINTS" id="PR00364">
    <property type="entry name" value="DISEASERSIST"/>
</dbReference>
<dbReference type="Pfam" id="PF00196">
    <property type="entry name" value="GerE"/>
    <property type="match status" value="1"/>
</dbReference>
<sequence length="775" mass="84667">MTEAVFFSRGPADLPLEVTSFVGRRSDLRRIREVMSESRLVTLTGFGGIGKTRLALRMASELRRVFDGVYVVPFGGVADSEAVPEQFAAALGLHGRSRGSATITVVEYLRPRSVLLVLDNCEHVVEVVAVLADTLLRTCPKVHILATSRESLRTDGEVEYPVMPLTVPEHVSGEEPLNQFEAVQLFLDRARAIVPGFDLNDENRAAIAAISRKLEGIPLAIELAAARLRTFSPAELDARLSDRWELLSRGSRTAPSRHSTMAACVEWSFDLCTPEERLLWAKAAVFRDGFELDAAVAVCSEPEDDEPIEETLASLVEKSVLTSTQDQGVHRYRMLPPIRYRGRVELGRIGRDAELRRRHKDFYVDLVAGAHEDWFGPRQLDMLSRLRREGGNLGKALEFCAVESDSADQGLMAGANLLEFVLVGGRFGIGRQWFERILSGRPGDPETRALALRTASVWAAMQGDTESAVSLLDEGQALATRLGGETETLLVQAAGFVAMFAGDPARAEELLTEAARGFAASGNDAELAFCYVLLALERNLRGDLDGALESNRACLALTEPVGEVWLRSWSLWIAGQALWTRGDPGAARAIVMQSLRLKRDIAEPLGIAILLETLAWIAAATDPARAATLLGAAQNEWDKIETSARVLPWLDTPHREAMDVARTRLGDAALDSAWSDGRALDQATAIALALEEPAPAAKSTTGPRTRASQSGLTRRERQIAELVHQGLSDKQIADTLVISPRTAETHVQHILTKLGFTSRTQVAAWIGEQRSSDDR</sequence>
<dbReference type="PROSITE" id="PS50043">
    <property type="entry name" value="HTH_LUXR_2"/>
    <property type="match status" value="1"/>
</dbReference>
<dbReference type="InterPro" id="IPR036388">
    <property type="entry name" value="WH-like_DNA-bd_sf"/>
</dbReference>
<organism evidence="3 4">
    <name type="scientific">Nocardioides gansuensis</name>
    <dbReference type="NCBI Taxonomy" id="2138300"/>
    <lineage>
        <taxon>Bacteria</taxon>
        <taxon>Bacillati</taxon>
        <taxon>Actinomycetota</taxon>
        <taxon>Actinomycetes</taxon>
        <taxon>Propionibacteriales</taxon>
        <taxon>Nocardioidaceae</taxon>
        <taxon>Nocardioides</taxon>
    </lineage>
</organism>
<dbReference type="InterPro" id="IPR016032">
    <property type="entry name" value="Sig_transdc_resp-reg_C-effctor"/>
</dbReference>
<dbReference type="AlphaFoldDB" id="A0A2T8FD25"/>
<gene>
    <name evidence="3" type="ORF">DDE18_04515</name>
</gene>
<dbReference type="InterPro" id="IPR002182">
    <property type="entry name" value="NB-ARC"/>
</dbReference>
<name>A0A2T8FD25_9ACTN</name>
<evidence type="ECO:0000313" key="4">
    <source>
        <dbReference type="Proteomes" id="UP000246018"/>
    </source>
</evidence>
<evidence type="ECO:0000259" key="2">
    <source>
        <dbReference type="PROSITE" id="PS50043"/>
    </source>
</evidence>
<dbReference type="RefSeq" id="WP_116571073.1">
    <property type="nucleotide sequence ID" value="NZ_QDGZ01000002.1"/>
</dbReference>
<dbReference type="SMART" id="SM00421">
    <property type="entry name" value="HTH_LUXR"/>
    <property type="match status" value="1"/>
</dbReference>
<proteinExistence type="predicted"/>
<dbReference type="SUPFAM" id="SSF46894">
    <property type="entry name" value="C-terminal effector domain of the bipartite response regulators"/>
    <property type="match status" value="1"/>
</dbReference>
<protein>
    <submittedName>
        <fullName evidence="3">LuxR family transcriptional regulator</fullName>
    </submittedName>
</protein>
<dbReference type="InterPro" id="IPR011990">
    <property type="entry name" value="TPR-like_helical_dom_sf"/>
</dbReference>
<dbReference type="PANTHER" id="PTHR47691:SF3">
    <property type="entry name" value="HTH-TYPE TRANSCRIPTIONAL REGULATOR RV0890C-RELATED"/>
    <property type="match status" value="1"/>
</dbReference>
<dbReference type="Pfam" id="PF00931">
    <property type="entry name" value="NB-ARC"/>
    <property type="match status" value="1"/>
</dbReference>
<dbReference type="InterPro" id="IPR000792">
    <property type="entry name" value="Tscrpt_reg_LuxR_C"/>
</dbReference>
<reference evidence="3 4" key="1">
    <citation type="submission" date="2018-04" db="EMBL/GenBank/DDBJ databases">
        <title>Genome of Nocardioides gansuensis WSJ-1.</title>
        <authorList>
            <person name="Wu S."/>
            <person name="Wang G."/>
        </authorList>
    </citation>
    <scope>NUCLEOTIDE SEQUENCE [LARGE SCALE GENOMIC DNA]</scope>
    <source>
        <strain evidence="3 4">WSJ-1</strain>
    </source>
</reference>
<dbReference type="InterPro" id="IPR027417">
    <property type="entry name" value="P-loop_NTPase"/>
</dbReference>
<feature type="region of interest" description="Disordered" evidence="1">
    <location>
        <begin position="692"/>
        <end position="714"/>
    </location>
</feature>
<dbReference type="Gene3D" id="3.40.50.300">
    <property type="entry name" value="P-loop containing nucleotide triphosphate hydrolases"/>
    <property type="match status" value="1"/>
</dbReference>
<evidence type="ECO:0000313" key="3">
    <source>
        <dbReference type="EMBL" id="PVG83599.1"/>
    </source>
</evidence>
<dbReference type="GO" id="GO:0003677">
    <property type="term" value="F:DNA binding"/>
    <property type="evidence" value="ECO:0007669"/>
    <property type="project" value="InterPro"/>
</dbReference>
<comment type="caution">
    <text evidence="3">The sequence shown here is derived from an EMBL/GenBank/DDBJ whole genome shotgun (WGS) entry which is preliminary data.</text>
</comment>
<dbReference type="Gene3D" id="1.25.40.10">
    <property type="entry name" value="Tetratricopeptide repeat domain"/>
    <property type="match status" value="1"/>
</dbReference>
<dbReference type="PANTHER" id="PTHR47691">
    <property type="entry name" value="REGULATOR-RELATED"/>
    <property type="match status" value="1"/>
</dbReference>
<accession>A0A2T8FD25</accession>
<dbReference type="SUPFAM" id="SSF52540">
    <property type="entry name" value="P-loop containing nucleoside triphosphate hydrolases"/>
    <property type="match status" value="1"/>
</dbReference>
<dbReference type="Proteomes" id="UP000246018">
    <property type="component" value="Unassembled WGS sequence"/>
</dbReference>
<dbReference type="GO" id="GO:0006355">
    <property type="term" value="P:regulation of DNA-templated transcription"/>
    <property type="evidence" value="ECO:0007669"/>
    <property type="project" value="InterPro"/>
</dbReference>